<keyword evidence="2" id="KW-1185">Reference proteome</keyword>
<name>A0A7Y4LZH5_9BRAD</name>
<comment type="caution">
    <text evidence="1">The sequence shown here is derived from an EMBL/GenBank/DDBJ whole genome shotgun (WGS) entry which is preliminary data.</text>
</comment>
<gene>
    <name evidence="1" type="ORF">HCN58_34425</name>
</gene>
<evidence type="ECO:0000313" key="1">
    <source>
        <dbReference type="EMBL" id="NOJ44563.1"/>
    </source>
</evidence>
<sequence length="148" mass="16479">MRRTSWIDQRINDAVAMYRFLPEFGVSFFGRRIGAMSDRGHHEGEHHQGDVAMPPMPGLRVCARAVPVRKRRHGVIVGINIEDKCGRGSTAEVAHTFYGDLSAMPGSGRAFTKHSNALGFDVCDSETSMPYHRSDSERMDLCFDNPPA</sequence>
<protein>
    <submittedName>
        <fullName evidence="1">Uncharacterized protein</fullName>
    </submittedName>
</protein>
<evidence type="ECO:0000313" key="2">
    <source>
        <dbReference type="Proteomes" id="UP000544122"/>
    </source>
</evidence>
<accession>A0A7Y4LZH5</accession>
<organism evidence="1 2">
    <name type="scientific">Bradyrhizobium australiense</name>
    <dbReference type="NCBI Taxonomy" id="2721161"/>
    <lineage>
        <taxon>Bacteria</taxon>
        <taxon>Pseudomonadati</taxon>
        <taxon>Pseudomonadota</taxon>
        <taxon>Alphaproteobacteria</taxon>
        <taxon>Hyphomicrobiales</taxon>
        <taxon>Nitrobacteraceae</taxon>
        <taxon>Bradyrhizobium</taxon>
    </lineage>
</organism>
<proteinExistence type="predicted"/>
<dbReference type="EMBL" id="JAAVLX010000019">
    <property type="protein sequence ID" value="NOJ44563.1"/>
    <property type="molecule type" value="Genomic_DNA"/>
</dbReference>
<dbReference type="RefSeq" id="WP_171583746.1">
    <property type="nucleotide sequence ID" value="NZ_JAAVLX010000019.1"/>
</dbReference>
<reference evidence="1 2" key="1">
    <citation type="submission" date="2020-03" db="EMBL/GenBank/DDBJ databases">
        <title>Bradyrhizobium diversity isolated from nodules of Indigofera sp.</title>
        <authorList>
            <person name="Klepa M."/>
            <person name="Helene L."/>
            <person name="Hungria M."/>
        </authorList>
    </citation>
    <scope>NUCLEOTIDE SEQUENCE [LARGE SCALE GENOMIC DNA]</scope>
    <source>
        <strain evidence="1 2">WSM 1791</strain>
    </source>
</reference>
<dbReference type="AlphaFoldDB" id="A0A7Y4LZH5"/>
<dbReference type="Proteomes" id="UP000544122">
    <property type="component" value="Unassembled WGS sequence"/>
</dbReference>